<gene>
    <name evidence="1" type="ORF">K7X08_011974</name>
</gene>
<proteinExistence type="predicted"/>
<evidence type="ECO:0000313" key="2">
    <source>
        <dbReference type="Proteomes" id="UP001152561"/>
    </source>
</evidence>
<accession>A0A9Q1LAS0</accession>
<protein>
    <submittedName>
        <fullName evidence="1">Uncharacterized protein</fullName>
    </submittedName>
</protein>
<dbReference type="EMBL" id="JAJAGQ010000020">
    <property type="protein sequence ID" value="KAJ8532051.1"/>
    <property type="molecule type" value="Genomic_DNA"/>
</dbReference>
<keyword evidence="2" id="KW-1185">Reference proteome</keyword>
<comment type="caution">
    <text evidence="1">The sequence shown here is derived from an EMBL/GenBank/DDBJ whole genome shotgun (WGS) entry which is preliminary data.</text>
</comment>
<dbReference type="AlphaFoldDB" id="A0A9Q1LAS0"/>
<sequence length="162" mass="17880">MIVALMTGSRINVGEIIQDEIQDQIQQKNTSLPYPCLITTLFQKAGVSRIDGIDRYTEPKQMVDYTRLEHVYQPIPADASVTISTSVLEVPTPTTETALAIYVATSSAPSVGLGIPSHGMRLIRLTEAKVNKLIEEFPAYVKEAIETTLAPHKENLEAVREE</sequence>
<organism evidence="1 2">
    <name type="scientific">Anisodus acutangulus</name>
    <dbReference type="NCBI Taxonomy" id="402998"/>
    <lineage>
        <taxon>Eukaryota</taxon>
        <taxon>Viridiplantae</taxon>
        <taxon>Streptophyta</taxon>
        <taxon>Embryophyta</taxon>
        <taxon>Tracheophyta</taxon>
        <taxon>Spermatophyta</taxon>
        <taxon>Magnoliopsida</taxon>
        <taxon>eudicotyledons</taxon>
        <taxon>Gunneridae</taxon>
        <taxon>Pentapetalae</taxon>
        <taxon>asterids</taxon>
        <taxon>lamiids</taxon>
        <taxon>Solanales</taxon>
        <taxon>Solanaceae</taxon>
        <taxon>Solanoideae</taxon>
        <taxon>Hyoscyameae</taxon>
        <taxon>Anisodus</taxon>
    </lineage>
</organism>
<dbReference type="Proteomes" id="UP001152561">
    <property type="component" value="Unassembled WGS sequence"/>
</dbReference>
<name>A0A9Q1LAS0_9SOLA</name>
<evidence type="ECO:0000313" key="1">
    <source>
        <dbReference type="EMBL" id="KAJ8532051.1"/>
    </source>
</evidence>
<reference evidence="2" key="1">
    <citation type="journal article" date="2023" name="Proc. Natl. Acad. Sci. U.S.A.">
        <title>Genomic and structural basis for evolution of tropane alkaloid biosynthesis.</title>
        <authorList>
            <person name="Wanga Y.-J."/>
            <person name="Taina T."/>
            <person name="Yua J.-Y."/>
            <person name="Lia J."/>
            <person name="Xua B."/>
            <person name="Chenc J."/>
            <person name="D'Auriad J.C."/>
            <person name="Huanga J.-P."/>
            <person name="Huanga S.-X."/>
        </authorList>
    </citation>
    <scope>NUCLEOTIDE SEQUENCE [LARGE SCALE GENOMIC DNA]</scope>
    <source>
        <strain evidence="2">cv. KIB-2019</strain>
    </source>
</reference>